<evidence type="ECO:0000313" key="2">
    <source>
        <dbReference type="EMBL" id="KAJ9542536.1"/>
    </source>
</evidence>
<evidence type="ECO:0000313" key="3">
    <source>
        <dbReference type="Proteomes" id="UP001172457"/>
    </source>
</evidence>
<accession>A0AA38SVA8</accession>
<dbReference type="AlphaFoldDB" id="A0AA38SVA8"/>
<sequence>MESQTPYYNATQSSFSTRPAIATPPLSTGGFKCEPLFIVNREDERRISAIHLAVTVDVSSEHGLRKFSKSKVISAKDKRDYQTENQENYRRRRVDVNQ</sequence>
<reference evidence="2" key="1">
    <citation type="submission" date="2023-03" db="EMBL/GenBank/DDBJ databases">
        <title>Chromosome-scale reference genome and RAD-based genetic map of yellow starthistle (Centaurea solstitialis) reveal putative structural variation and QTLs associated with invader traits.</title>
        <authorList>
            <person name="Reatini B."/>
            <person name="Cang F.A."/>
            <person name="Jiang Q."/>
            <person name="Mckibben M.T.W."/>
            <person name="Barker M.S."/>
            <person name="Rieseberg L.H."/>
            <person name="Dlugosch K.M."/>
        </authorList>
    </citation>
    <scope>NUCLEOTIDE SEQUENCE</scope>
    <source>
        <strain evidence="2">CAN-66</strain>
        <tissue evidence="2">Leaf</tissue>
    </source>
</reference>
<feature type="compositionally biased region" description="Polar residues" evidence="1">
    <location>
        <begin position="1"/>
        <end position="17"/>
    </location>
</feature>
<evidence type="ECO:0000256" key="1">
    <source>
        <dbReference type="SAM" id="MobiDB-lite"/>
    </source>
</evidence>
<feature type="region of interest" description="Disordered" evidence="1">
    <location>
        <begin position="1"/>
        <end position="26"/>
    </location>
</feature>
<dbReference type="Proteomes" id="UP001172457">
    <property type="component" value="Chromosome 7"/>
</dbReference>
<comment type="caution">
    <text evidence="2">The sequence shown here is derived from an EMBL/GenBank/DDBJ whole genome shotgun (WGS) entry which is preliminary data.</text>
</comment>
<dbReference type="EMBL" id="JARYMX010000007">
    <property type="protein sequence ID" value="KAJ9542536.1"/>
    <property type="molecule type" value="Genomic_DNA"/>
</dbReference>
<protein>
    <submittedName>
        <fullName evidence="2">Uncharacterized protein</fullName>
    </submittedName>
</protein>
<keyword evidence="3" id="KW-1185">Reference proteome</keyword>
<proteinExistence type="predicted"/>
<gene>
    <name evidence="2" type="ORF">OSB04_029042</name>
</gene>
<feature type="region of interest" description="Disordered" evidence="1">
    <location>
        <begin position="75"/>
        <end position="98"/>
    </location>
</feature>
<organism evidence="2 3">
    <name type="scientific">Centaurea solstitialis</name>
    <name type="common">yellow star-thistle</name>
    <dbReference type="NCBI Taxonomy" id="347529"/>
    <lineage>
        <taxon>Eukaryota</taxon>
        <taxon>Viridiplantae</taxon>
        <taxon>Streptophyta</taxon>
        <taxon>Embryophyta</taxon>
        <taxon>Tracheophyta</taxon>
        <taxon>Spermatophyta</taxon>
        <taxon>Magnoliopsida</taxon>
        <taxon>eudicotyledons</taxon>
        <taxon>Gunneridae</taxon>
        <taxon>Pentapetalae</taxon>
        <taxon>asterids</taxon>
        <taxon>campanulids</taxon>
        <taxon>Asterales</taxon>
        <taxon>Asteraceae</taxon>
        <taxon>Carduoideae</taxon>
        <taxon>Cardueae</taxon>
        <taxon>Centaureinae</taxon>
        <taxon>Centaurea</taxon>
    </lineage>
</organism>
<name>A0AA38SVA8_9ASTR</name>